<keyword evidence="2" id="KW-0472">Membrane</keyword>
<protein>
    <recommendedName>
        <fullName evidence="3">Bulb-type lectin domain-containing protein</fullName>
    </recommendedName>
</protein>
<evidence type="ECO:0000256" key="2">
    <source>
        <dbReference type="SAM" id="Phobius"/>
    </source>
</evidence>
<evidence type="ECO:0000313" key="4">
    <source>
        <dbReference type="EMBL" id="MDQ0930753.1"/>
    </source>
</evidence>
<gene>
    <name evidence="4" type="ORF">QFZ49_000660</name>
</gene>
<dbReference type="RefSeq" id="WP_307624930.1">
    <property type="nucleotide sequence ID" value="NZ_JAUSZS010000002.1"/>
</dbReference>
<reference evidence="4 5" key="1">
    <citation type="submission" date="2023-07" db="EMBL/GenBank/DDBJ databases">
        <title>Comparative genomics of wheat-associated soil bacteria to identify genetic determinants of phenazine resistance.</title>
        <authorList>
            <person name="Mouncey N."/>
        </authorList>
    </citation>
    <scope>NUCLEOTIDE SEQUENCE [LARGE SCALE GENOMIC DNA]</scope>
    <source>
        <strain evidence="4 5">W2I16</strain>
    </source>
</reference>
<dbReference type="Proteomes" id="UP001223072">
    <property type="component" value="Unassembled WGS sequence"/>
</dbReference>
<proteinExistence type="predicted"/>
<organism evidence="4 5">
    <name type="scientific">Streptomyces turgidiscabies</name>
    <dbReference type="NCBI Taxonomy" id="85558"/>
    <lineage>
        <taxon>Bacteria</taxon>
        <taxon>Bacillati</taxon>
        <taxon>Actinomycetota</taxon>
        <taxon>Actinomycetes</taxon>
        <taxon>Kitasatosporales</taxon>
        <taxon>Streptomycetaceae</taxon>
        <taxon>Streptomyces</taxon>
    </lineage>
</organism>
<feature type="compositionally biased region" description="Low complexity" evidence="1">
    <location>
        <begin position="26"/>
        <end position="84"/>
    </location>
</feature>
<comment type="caution">
    <text evidence="4">The sequence shown here is derived from an EMBL/GenBank/DDBJ whole genome shotgun (WGS) entry which is preliminary data.</text>
</comment>
<feature type="compositionally biased region" description="Low complexity" evidence="1">
    <location>
        <begin position="119"/>
        <end position="135"/>
    </location>
</feature>
<feature type="region of interest" description="Disordered" evidence="1">
    <location>
        <begin position="26"/>
        <end position="147"/>
    </location>
</feature>
<keyword evidence="2" id="KW-1133">Transmembrane helix</keyword>
<evidence type="ECO:0000313" key="5">
    <source>
        <dbReference type="Proteomes" id="UP001223072"/>
    </source>
</evidence>
<feature type="compositionally biased region" description="Low complexity" evidence="1">
    <location>
        <begin position="92"/>
        <end position="110"/>
    </location>
</feature>
<sequence>MGARNEGDGTAPGTANGLPRVRVAVALSASAEAPEGALTPGGRPTTPQQPTTSTTTEQRTTSTTPKQRTTSAAPESSTAATPSAAPEPTPAPAATAQPEAEATASAAAATGTRGQDPEGAMPAAIAAAAAGGTPPESDTHTAHAGRPKKPMLAGAAIVGAVLIAVPFLLMSGGKDDGKKSETVQSVSQQDGSDTVLGADASSGTPDDYATKRPSAPASPEAAKTSAPPRTPAAVPQKPQAKPSPSAKKPSAANHSKPRSASKPKTPKKADPPKAPVWTQTSVTATSTLAVGESWTTNRIRLTQQEDGNLVVYNEHNKPLWASMMFGKNHRTVFQDDGNLVVYNGDNRPVWASQTHTHPGAKLLLRPDGKVVIVDKGTVVWST</sequence>
<name>A0ABU0RG70_9ACTN</name>
<dbReference type="SMART" id="SM00108">
    <property type="entry name" value="B_lectin"/>
    <property type="match status" value="1"/>
</dbReference>
<dbReference type="CDD" id="cd00028">
    <property type="entry name" value="B_lectin"/>
    <property type="match status" value="1"/>
</dbReference>
<accession>A0ABU0RG70</accession>
<dbReference type="SUPFAM" id="SSF51110">
    <property type="entry name" value="alpha-D-mannose-specific plant lectins"/>
    <property type="match status" value="1"/>
</dbReference>
<keyword evidence="5" id="KW-1185">Reference proteome</keyword>
<feature type="compositionally biased region" description="Basic residues" evidence="1">
    <location>
        <begin position="255"/>
        <end position="266"/>
    </location>
</feature>
<dbReference type="Gene3D" id="2.90.10.10">
    <property type="entry name" value="Bulb-type lectin domain"/>
    <property type="match status" value="2"/>
</dbReference>
<evidence type="ECO:0000256" key="1">
    <source>
        <dbReference type="SAM" id="MobiDB-lite"/>
    </source>
</evidence>
<feature type="domain" description="Bulb-type lectin" evidence="3">
    <location>
        <begin position="279"/>
        <end position="382"/>
    </location>
</feature>
<feature type="compositionally biased region" description="Polar residues" evidence="1">
    <location>
        <begin position="182"/>
        <end position="192"/>
    </location>
</feature>
<dbReference type="PROSITE" id="PS50927">
    <property type="entry name" value="BULB_LECTIN"/>
    <property type="match status" value="1"/>
</dbReference>
<dbReference type="InterPro" id="IPR001480">
    <property type="entry name" value="Bulb-type_lectin_dom"/>
</dbReference>
<feature type="transmembrane region" description="Helical" evidence="2">
    <location>
        <begin position="151"/>
        <end position="170"/>
    </location>
</feature>
<feature type="compositionally biased region" description="Low complexity" evidence="1">
    <location>
        <begin position="231"/>
        <end position="254"/>
    </location>
</feature>
<keyword evidence="2" id="KW-0812">Transmembrane</keyword>
<dbReference type="EMBL" id="JAUSZS010000002">
    <property type="protein sequence ID" value="MDQ0930753.1"/>
    <property type="molecule type" value="Genomic_DNA"/>
</dbReference>
<dbReference type="InterPro" id="IPR036426">
    <property type="entry name" value="Bulb-type_lectin_dom_sf"/>
</dbReference>
<feature type="region of interest" description="Disordered" evidence="1">
    <location>
        <begin position="174"/>
        <end position="280"/>
    </location>
</feature>
<evidence type="ECO:0000259" key="3">
    <source>
        <dbReference type="PROSITE" id="PS50927"/>
    </source>
</evidence>